<dbReference type="SUPFAM" id="SSF51905">
    <property type="entry name" value="FAD/NAD(P)-binding domain"/>
    <property type="match status" value="1"/>
</dbReference>
<dbReference type="EMBL" id="JAWCUI010000059">
    <property type="protein sequence ID" value="KAL1890783.1"/>
    <property type="molecule type" value="Genomic_DNA"/>
</dbReference>
<accession>A0ABR3YQY7</accession>
<organism evidence="1 2">
    <name type="scientific">Sporothrix stenoceras</name>
    <dbReference type="NCBI Taxonomy" id="5173"/>
    <lineage>
        <taxon>Eukaryota</taxon>
        <taxon>Fungi</taxon>
        <taxon>Dikarya</taxon>
        <taxon>Ascomycota</taxon>
        <taxon>Pezizomycotina</taxon>
        <taxon>Sordariomycetes</taxon>
        <taxon>Sordariomycetidae</taxon>
        <taxon>Ophiostomatales</taxon>
        <taxon>Ophiostomataceae</taxon>
        <taxon>Sporothrix</taxon>
    </lineage>
</organism>
<gene>
    <name evidence="1" type="ORF">Sste5346_008108</name>
</gene>
<dbReference type="InterPro" id="IPR036188">
    <property type="entry name" value="FAD/NAD-bd_sf"/>
</dbReference>
<evidence type="ECO:0000313" key="2">
    <source>
        <dbReference type="Proteomes" id="UP001583186"/>
    </source>
</evidence>
<evidence type="ECO:0008006" key="3">
    <source>
        <dbReference type="Google" id="ProtNLM"/>
    </source>
</evidence>
<proteinExistence type="predicted"/>
<keyword evidence="2" id="KW-1185">Reference proteome</keyword>
<evidence type="ECO:0000313" key="1">
    <source>
        <dbReference type="EMBL" id="KAL1890783.1"/>
    </source>
</evidence>
<comment type="caution">
    <text evidence="1">The sequence shown here is derived from an EMBL/GenBank/DDBJ whole genome shotgun (WGS) entry which is preliminary data.</text>
</comment>
<reference evidence="1 2" key="1">
    <citation type="journal article" date="2024" name="IMA Fungus">
        <title>IMA Genome - F19 : A genome assembly and annotation guide to empower mycologists, including annotated draft genome sequences of Ceratocystis pirilliformis, Diaporthe australafricana, Fusarium ophioides, Paecilomyces lecythidis, and Sporothrix stenoceras.</title>
        <authorList>
            <person name="Aylward J."/>
            <person name="Wilson A.M."/>
            <person name="Visagie C.M."/>
            <person name="Spraker J."/>
            <person name="Barnes I."/>
            <person name="Buitendag C."/>
            <person name="Ceriani C."/>
            <person name="Del Mar Angel L."/>
            <person name="du Plessis D."/>
            <person name="Fuchs T."/>
            <person name="Gasser K."/>
            <person name="Kramer D."/>
            <person name="Li W."/>
            <person name="Munsamy K."/>
            <person name="Piso A."/>
            <person name="Price J.L."/>
            <person name="Sonnekus B."/>
            <person name="Thomas C."/>
            <person name="van der Nest A."/>
            <person name="van Dijk A."/>
            <person name="van Heerden A."/>
            <person name="van Vuuren N."/>
            <person name="Yilmaz N."/>
            <person name="Duong T.A."/>
            <person name="van der Merwe N.A."/>
            <person name="Wingfield M.J."/>
            <person name="Wingfield B.D."/>
        </authorList>
    </citation>
    <scope>NUCLEOTIDE SEQUENCE [LARGE SCALE GENOMIC DNA]</scope>
    <source>
        <strain evidence="1 2">CMW 5346</strain>
    </source>
</reference>
<dbReference type="Proteomes" id="UP001583186">
    <property type="component" value="Unassembled WGS sequence"/>
</dbReference>
<sequence>MASTGLTESLVPVPKEDGIASLAGRYTVYTTHDELEARNCSPHVVGAIGIPAGTCWSCKLVTHFFDAMLKEHKNLNIQTMTRVTAVQDSGGDSTEIAIVQTDRGDIRARHIVHATNCWVGNLLPELGHLCHPSAQTCNVKCQKQFMALTVRCLRSGLYRIRSGSAT</sequence>
<protein>
    <recommendedName>
        <fullName evidence="3">FAD dependent oxidoreductase domain-containing protein</fullName>
    </recommendedName>
</protein>
<name>A0ABR3YQY7_9PEZI</name>
<dbReference type="Gene3D" id="3.50.50.60">
    <property type="entry name" value="FAD/NAD(P)-binding domain"/>
    <property type="match status" value="1"/>
</dbReference>
<dbReference type="Gene3D" id="3.30.9.10">
    <property type="entry name" value="D-Amino Acid Oxidase, subunit A, domain 2"/>
    <property type="match status" value="1"/>
</dbReference>